<dbReference type="RefSeq" id="WP_032507132.1">
    <property type="nucleotide sequence ID" value="NZ_FULL01000006.1"/>
</dbReference>
<dbReference type="Proteomes" id="UP000878956">
    <property type="component" value="Unassembled WGS sequence"/>
</dbReference>
<evidence type="ECO:0000313" key="2">
    <source>
        <dbReference type="Proteomes" id="UP000878956"/>
    </source>
</evidence>
<comment type="caution">
    <text evidence="1">The sequence shown here is derived from an EMBL/GenBank/DDBJ whole genome shotgun (WGS) entry which is preliminary data.</text>
</comment>
<dbReference type="AlphaFoldDB" id="A0AAN5VP97"/>
<accession>A0AAN5VP97</accession>
<proteinExistence type="predicted"/>
<evidence type="ECO:0000313" key="1">
    <source>
        <dbReference type="EMBL" id="HBH1543726.1"/>
    </source>
</evidence>
<protein>
    <submittedName>
        <fullName evidence="1">Uncharacterized protein</fullName>
    </submittedName>
</protein>
<reference evidence="1" key="1">
    <citation type="journal article" date="2018" name="Genome Biol.">
        <title>SKESA: strategic k-mer extension for scrupulous assemblies.</title>
        <authorList>
            <person name="Souvorov A."/>
            <person name="Agarwala R."/>
            <person name="Lipman D.J."/>
        </authorList>
    </citation>
    <scope>NUCLEOTIDE SEQUENCE</scope>
    <source>
        <strain evidence="1">HN1000</strain>
    </source>
</reference>
<sequence>MKDMVTINYKKYEYKCNMLVGIRINYHNNYIDKDDEFYITSLTDMNNEELINIIEDEEMKKFIKNNFYMIKNLEEYNYFIEHYENKIKEGS</sequence>
<organism evidence="1 2">
    <name type="scientific">Clostridioides difficile</name>
    <name type="common">Peptoclostridium difficile</name>
    <dbReference type="NCBI Taxonomy" id="1496"/>
    <lineage>
        <taxon>Bacteria</taxon>
        <taxon>Bacillati</taxon>
        <taxon>Bacillota</taxon>
        <taxon>Clostridia</taxon>
        <taxon>Peptostreptococcales</taxon>
        <taxon>Peptostreptococcaceae</taxon>
        <taxon>Clostridioides</taxon>
    </lineage>
</organism>
<dbReference type="EMBL" id="DAEPXK010000046">
    <property type="protein sequence ID" value="HBH1543726.1"/>
    <property type="molecule type" value="Genomic_DNA"/>
</dbReference>
<name>A0AAN5VP97_CLODI</name>
<gene>
    <name evidence="1" type="ORF">KRM00_003258</name>
</gene>
<reference evidence="1" key="2">
    <citation type="submission" date="2021-06" db="EMBL/GenBank/DDBJ databases">
        <authorList>
            <consortium name="NCBI Pathogen Detection Project"/>
        </authorList>
    </citation>
    <scope>NUCLEOTIDE SEQUENCE</scope>
    <source>
        <strain evidence="1">HN1000</strain>
    </source>
</reference>